<sequence>MPQYQNSYYQHPPAPRAGQAYHGAPATAAHNSREPAMPLYMQPGRLSLSTSTSPTAPKGSGFMQIPGRPLTAEEKEIKRKVSHSAIEKRRRERTNSVLSELQNIVPGLSKPGKIQKLEILEAAAKYIRQLTAGAGVRKQTSSKHHHGLNKHTQQMQYHDQGFQEGSQDCHHDYQPRVNQQHQPKTFDKFSPFHSHSRIPERAVSDEPLDQQHIAIATPTSVYYNTSADESTDEATSNAQSRPLAASASSTPSASSTLPADPSSMKVNFLLC</sequence>
<organism evidence="1 2">
    <name type="scientific">Kickxella alabastrina</name>
    <dbReference type="NCBI Taxonomy" id="61397"/>
    <lineage>
        <taxon>Eukaryota</taxon>
        <taxon>Fungi</taxon>
        <taxon>Fungi incertae sedis</taxon>
        <taxon>Zoopagomycota</taxon>
        <taxon>Kickxellomycotina</taxon>
        <taxon>Kickxellomycetes</taxon>
        <taxon>Kickxellales</taxon>
        <taxon>Kickxellaceae</taxon>
        <taxon>Kickxella</taxon>
    </lineage>
</organism>
<protein>
    <submittedName>
        <fullName evidence="1">Sterol regulatory element-binding protein 2</fullName>
    </submittedName>
</protein>
<name>A0ACC1I1N3_9FUNG</name>
<dbReference type="Proteomes" id="UP001150581">
    <property type="component" value="Unassembled WGS sequence"/>
</dbReference>
<keyword evidence="2" id="KW-1185">Reference proteome</keyword>
<proteinExistence type="predicted"/>
<reference evidence="1" key="1">
    <citation type="submission" date="2022-07" db="EMBL/GenBank/DDBJ databases">
        <title>Phylogenomic reconstructions and comparative analyses of Kickxellomycotina fungi.</title>
        <authorList>
            <person name="Reynolds N.K."/>
            <person name="Stajich J.E."/>
            <person name="Barry K."/>
            <person name="Grigoriev I.V."/>
            <person name="Crous P."/>
            <person name="Smith M.E."/>
        </authorList>
    </citation>
    <scope>NUCLEOTIDE SEQUENCE</scope>
    <source>
        <strain evidence="1">Benny 63K</strain>
    </source>
</reference>
<evidence type="ECO:0000313" key="1">
    <source>
        <dbReference type="EMBL" id="KAJ1885487.1"/>
    </source>
</evidence>
<gene>
    <name evidence="1" type="primary">SREBF2</name>
    <name evidence="1" type="ORF">LPJ66_010094</name>
</gene>
<accession>A0ACC1I1N3</accession>
<evidence type="ECO:0000313" key="2">
    <source>
        <dbReference type="Proteomes" id="UP001150581"/>
    </source>
</evidence>
<dbReference type="EMBL" id="JANBPG010002516">
    <property type="protein sequence ID" value="KAJ1885487.1"/>
    <property type="molecule type" value="Genomic_DNA"/>
</dbReference>
<comment type="caution">
    <text evidence="1">The sequence shown here is derived from an EMBL/GenBank/DDBJ whole genome shotgun (WGS) entry which is preliminary data.</text>
</comment>